<dbReference type="OrthoDB" id="10268011at2759"/>
<dbReference type="PROSITE" id="PS50141">
    <property type="entry name" value="A_DEAMIN_EDITASE"/>
    <property type="match status" value="1"/>
</dbReference>
<accession>A0A8T1X3K2</accession>
<dbReference type="GO" id="GO:0008251">
    <property type="term" value="F:tRNA-specific adenosine deaminase activity"/>
    <property type="evidence" value="ECO:0007669"/>
    <property type="project" value="TreeGrafter"/>
</dbReference>
<name>A0A8T1X3K2_9STRA</name>
<dbReference type="GO" id="GO:0005737">
    <property type="term" value="C:cytoplasm"/>
    <property type="evidence" value="ECO:0007669"/>
    <property type="project" value="TreeGrafter"/>
</dbReference>
<dbReference type="Pfam" id="PF02137">
    <property type="entry name" value="A_deamin"/>
    <property type="match status" value="1"/>
</dbReference>
<dbReference type="InterPro" id="IPR002466">
    <property type="entry name" value="A_deamin"/>
</dbReference>
<dbReference type="EMBL" id="JAGDFL010000026">
    <property type="protein sequence ID" value="KAG7400667.1"/>
    <property type="molecule type" value="Genomic_DNA"/>
</dbReference>
<dbReference type="AlphaFoldDB" id="A0A8T1X3K2"/>
<sequence>MLEPSVASSVAQTALQWFESSSICQKKLSQSEWTVLAAIVLQTCHGDGINTFRVLSAATGNKCLGRRDLNVDGLVVNDCHAEILARRAFLRYLYTEALAWQLQGQDEQFQTLSLFERHPDTGRLVPKSQYSLHLFITEAPCGDAAIYELRGEVVDDLVQQRTAKEVQDEGVQVERSALRLTGAKSRGKRARTCGAESDEGTPSDKRFAQVVGIARVKSGRSDLPLEKQTLSMSCSDKLAKWNTLGLQGTLLLQWFEPIILCSIIVSEDKLAKSVANQTEALERAVSTRLRERSAVEDPSTCETHVVSDTDVPLFSRRRTPDAAPSSLALNWTSRESYWTRASISTSDEKQASSGPSDAAKFDARFFNNSEFEFLMAATGFKQGAKKASKMDHRAMERVSSRLCKRNLLRAFYRVLAEQQDHDALLKSAKELEYLQLKLAVPLTASSHAKAFVPSTPPNDRRKQFFEAFKDWIGVPAAFKQFKL</sequence>
<dbReference type="PANTHER" id="PTHR10910">
    <property type="entry name" value="EUKARYOTE SPECIFIC DSRNA BINDING PROTEIN"/>
    <property type="match status" value="1"/>
</dbReference>
<dbReference type="Proteomes" id="UP000693981">
    <property type="component" value="Unassembled WGS sequence"/>
</dbReference>
<feature type="domain" description="A to I editase" evidence="2">
    <location>
        <begin position="56"/>
        <end position="439"/>
    </location>
</feature>
<dbReference type="PANTHER" id="PTHR10910:SF62">
    <property type="entry name" value="AT07585P-RELATED"/>
    <property type="match status" value="1"/>
</dbReference>
<dbReference type="GO" id="GO:0003725">
    <property type="term" value="F:double-stranded RNA binding"/>
    <property type="evidence" value="ECO:0007669"/>
    <property type="project" value="TreeGrafter"/>
</dbReference>
<keyword evidence="4" id="KW-1185">Reference proteome</keyword>
<reference evidence="3" key="1">
    <citation type="submission" date="2021-02" db="EMBL/GenBank/DDBJ databases">
        <authorList>
            <person name="Palmer J.M."/>
        </authorList>
    </citation>
    <scope>NUCLEOTIDE SEQUENCE</scope>
    <source>
        <strain evidence="3">SCRP23</strain>
    </source>
</reference>
<dbReference type="GO" id="GO:0005730">
    <property type="term" value="C:nucleolus"/>
    <property type="evidence" value="ECO:0007669"/>
    <property type="project" value="TreeGrafter"/>
</dbReference>
<comment type="caution">
    <text evidence="3">The sequence shown here is derived from an EMBL/GenBank/DDBJ whole genome shotgun (WGS) entry which is preliminary data.</text>
</comment>
<dbReference type="GO" id="GO:0006382">
    <property type="term" value="P:adenosine to inosine editing"/>
    <property type="evidence" value="ECO:0007669"/>
    <property type="project" value="TreeGrafter"/>
</dbReference>
<dbReference type="GO" id="GO:0006396">
    <property type="term" value="P:RNA processing"/>
    <property type="evidence" value="ECO:0007669"/>
    <property type="project" value="InterPro"/>
</dbReference>
<evidence type="ECO:0000313" key="4">
    <source>
        <dbReference type="Proteomes" id="UP000693981"/>
    </source>
</evidence>
<organism evidence="3 4">
    <name type="scientific">Phytophthora boehmeriae</name>
    <dbReference type="NCBI Taxonomy" id="109152"/>
    <lineage>
        <taxon>Eukaryota</taxon>
        <taxon>Sar</taxon>
        <taxon>Stramenopiles</taxon>
        <taxon>Oomycota</taxon>
        <taxon>Peronosporomycetes</taxon>
        <taxon>Peronosporales</taxon>
        <taxon>Peronosporaceae</taxon>
        <taxon>Phytophthora</taxon>
    </lineage>
</organism>
<dbReference type="SMART" id="SM00552">
    <property type="entry name" value="ADEAMc"/>
    <property type="match status" value="1"/>
</dbReference>
<gene>
    <name evidence="3" type="primary">ADAT1</name>
    <name evidence="3" type="ORF">PHYBOEH_004936</name>
</gene>
<dbReference type="GO" id="GO:0003726">
    <property type="term" value="F:double-stranded RNA adenosine deaminase activity"/>
    <property type="evidence" value="ECO:0007669"/>
    <property type="project" value="TreeGrafter"/>
</dbReference>
<proteinExistence type="predicted"/>
<evidence type="ECO:0000256" key="1">
    <source>
        <dbReference type="SAM" id="MobiDB-lite"/>
    </source>
</evidence>
<evidence type="ECO:0000313" key="3">
    <source>
        <dbReference type="EMBL" id="KAG7400667.1"/>
    </source>
</evidence>
<protein>
    <submittedName>
        <fullName evidence="3">tRNA-specific adenosine deaminase 1</fullName>
    </submittedName>
</protein>
<feature type="region of interest" description="Disordered" evidence="1">
    <location>
        <begin position="183"/>
        <end position="202"/>
    </location>
</feature>
<evidence type="ECO:0000259" key="2">
    <source>
        <dbReference type="PROSITE" id="PS50141"/>
    </source>
</evidence>